<dbReference type="RefSeq" id="XP_019016352.1">
    <property type="nucleotide sequence ID" value="XM_019161714.1"/>
</dbReference>
<dbReference type="Gene3D" id="3.40.50.1820">
    <property type="entry name" value="alpha/beta hydrolase"/>
    <property type="match status" value="1"/>
</dbReference>
<dbReference type="GO" id="GO:0005811">
    <property type="term" value="C:lipid droplet"/>
    <property type="evidence" value="ECO:0007669"/>
    <property type="project" value="TreeGrafter"/>
</dbReference>
<feature type="transmembrane region" description="Helical" evidence="3">
    <location>
        <begin position="309"/>
        <end position="333"/>
    </location>
</feature>
<dbReference type="GeneID" id="30178401"/>
<proteinExistence type="inferred from homology"/>
<dbReference type="EMBL" id="KV454005">
    <property type="protein sequence ID" value="ODQ45239.1"/>
    <property type="molecule type" value="Genomic_DNA"/>
</dbReference>
<comment type="similarity">
    <text evidence="1">Belongs to the putative lipase ROG1 family.</text>
</comment>
<dbReference type="InterPro" id="IPR044294">
    <property type="entry name" value="Lipase-like"/>
</dbReference>
<evidence type="ECO:0000259" key="4">
    <source>
        <dbReference type="Pfam" id="PF05057"/>
    </source>
</evidence>
<feature type="domain" description="DUF676" evidence="4">
    <location>
        <begin position="10"/>
        <end position="211"/>
    </location>
</feature>
<sequence length="546" mass="62794">MSSPPVSQLQECHLIVLSHGLWGTSDHFSYLEELLQESLAAAYPEKRFAIYKTKSNEKFKTYDGIDLCGARVVDEILEETAQLRTRDGLLVTEFSLIGYSLGGLIARFAIGMLTYRKYFESISPINFVTFCSPHVGVLTPGDSLSIKCFNNMVPYLLGNSGKHMFLKDAVHLEHSDEKVPLLKLMATENSIFVQGLKKFKYRSLYSNIRADIRTSWWSSGISYINPFEILDKNPEVLIDHDGFINFANGSKFELSFLDAFAPIILDVNKPIKFTGLINYENEKKLAKYAQVAKQEEDYLKNFFYRKLKWLILLFNTFIYVPMWMTWFVLFNVLQLFTSFFRVTRESSRLKDNFCIYNIVDQVATTVSNAIPIHSASSTPLLKPTLSRSLSEGYSNELNKLENDLHDQGDFFLDSVFDAITSSNNMNQSIFNQQSQGDKTLVTSISKLCSIPIDDITDWESDYKLLGKTKKEAFEYYQVLESFRLNMSPHQREIIKNLNQLEWSKYPIYITKTNATHAAAIVRHEDPTFEEGKTVIRHFCEQVFKLD</sequence>
<dbReference type="PANTHER" id="PTHR12482">
    <property type="entry name" value="LIPASE ROG1-RELATED-RELATED"/>
    <property type="match status" value="1"/>
</dbReference>
<keyword evidence="2" id="KW-0443">Lipid metabolism</keyword>
<reference evidence="5 6" key="1">
    <citation type="journal article" date="2016" name="Proc. Natl. Acad. Sci. U.S.A.">
        <title>Comparative genomics of biotechnologically important yeasts.</title>
        <authorList>
            <person name="Riley R."/>
            <person name="Haridas S."/>
            <person name="Wolfe K.H."/>
            <person name="Lopes M.R."/>
            <person name="Hittinger C.T."/>
            <person name="Goeker M."/>
            <person name="Salamov A.A."/>
            <person name="Wisecaver J.H."/>
            <person name="Long T.M."/>
            <person name="Calvey C.H."/>
            <person name="Aerts A.L."/>
            <person name="Barry K.W."/>
            <person name="Choi C."/>
            <person name="Clum A."/>
            <person name="Coughlan A.Y."/>
            <person name="Deshpande S."/>
            <person name="Douglass A.P."/>
            <person name="Hanson S.J."/>
            <person name="Klenk H.-P."/>
            <person name="LaButti K.M."/>
            <person name="Lapidus A."/>
            <person name="Lindquist E.A."/>
            <person name="Lipzen A.M."/>
            <person name="Meier-Kolthoff J.P."/>
            <person name="Ohm R.A."/>
            <person name="Otillar R.P."/>
            <person name="Pangilinan J.L."/>
            <person name="Peng Y."/>
            <person name="Rokas A."/>
            <person name="Rosa C.A."/>
            <person name="Scheuner C."/>
            <person name="Sibirny A.A."/>
            <person name="Slot J.C."/>
            <person name="Stielow J.B."/>
            <person name="Sun H."/>
            <person name="Kurtzman C.P."/>
            <person name="Blackwell M."/>
            <person name="Grigoriev I.V."/>
            <person name="Jeffries T.W."/>
        </authorList>
    </citation>
    <scope>NUCLEOTIDE SEQUENCE [LARGE SCALE GENOMIC DNA]</scope>
    <source>
        <strain evidence="5 6">NRRL Y-2026</strain>
    </source>
</reference>
<keyword evidence="2" id="KW-0442">Lipid degradation</keyword>
<dbReference type="InterPro" id="IPR029058">
    <property type="entry name" value="AB_hydrolase_fold"/>
</dbReference>
<dbReference type="GO" id="GO:0047372">
    <property type="term" value="F:monoacylglycerol lipase activity"/>
    <property type="evidence" value="ECO:0007669"/>
    <property type="project" value="TreeGrafter"/>
</dbReference>
<accession>A0A1E3NGJ9</accession>
<evidence type="ECO:0000256" key="1">
    <source>
        <dbReference type="ARBA" id="ARBA00007920"/>
    </source>
</evidence>
<keyword evidence="6" id="KW-1185">Reference proteome</keyword>
<dbReference type="GO" id="GO:0004622">
    <property type="term" value="F:phosphatidylcholine lysophospholipase activity"/>
    <property type="evidence" value="ECO:0007669"/>
    <property type="project" value="TreeGrafter"/>
</dbReference>
<evidence type="ECO:0000313" key="6">
    <source>
        <dbReference type="Proteomes" id="UP000094455"/>
    </source>
</evidence>
<dbReference type="SUPFAM" id="SSF53474">
    <property type="entry name" value="alpha/beta-Hydrolases"/>
    <property type="match status" value="1"/>
</dbReference>
<dbReference type="Proteomes" id="UP000094455">
    <property type="component" value="Unassembled WGS sequence"/>
</dbReference>
<dbReference type="OrthoDB" id="273452at2759"/>
<evidence type="ECO:0000256" key="3">
    <source>
        <dbReference type="SAM" id="Phobius"/>
    </source>
</evidence>
<evidence type="ECO:0000313" key="5">
    <source>
        <dbReference type="EMBL" id="ODQ45239.1"/>
    </source>
</evidence>
<protein>
    <recommendedName>
        <fullName evidence="4">DUF676 domain-containing protein</fullName>
    </recommendedName>
</protein>
<organism evidence="5 6">
    <name type="scientific">Pichia membranifaciens NRRL Y-2026</name>
    <dbReference type="NCBI Taxonomy" id="763406"/>
    <lineage>
        <taxon>Eukaryota</taxon>
        <taxon>Fungi</taxon>
        <taxon>Dikarya</taxon>
        <taxon>Ascomycota</taxon>
        <taxon>Saccharomycotina</taxon>
        <taxon>Pichiomycetes</taxon>
        <taxon>Pichiales</taxon>
        <taxon>Pichiaceae</taxon>
        <taxon>Pichia</taxon>
    </lineage>
</organism>
<keyword evidence="3" id="KW-1133">Transmembrane helix</keyword>
<name>A0A1E3NGJ9_9ASCO</name>
<feature type="transmembrane region" description="Helical" evidence="3">
    <location>
        <begin position="96"/>
        <end position="115"/>
    </location>
</feature>
<keyword evidence="3" id="KW-0812">Transmembrane</keyword>
<dbReference type="PANTHER" id="PTHR12482:SF65">
    <property type="entry name" value="ESTERASE, PUTATIVE (AFU_ORTHOLOGUE AFUA_3G12320)-RELATED"/>
    <property type="match status" value="1"/>
</dbReference>
<dbReference type="GO" id="GO:0016042">
    <property type="term" value="P:lipid catabolic process"/>
    <property type="evidence" value="ECO:0007669"/>
    <property type="project" value="UniProtKB-KW"/>
</dbReference>
<keyword evidence="3" id="KW-0472">Membrane</keyword>
<evidence type="ECO:0000256" key="2">
    <source>
        <dbReference type="ARBA" id="ARBA00022963"/>
    </source>
</evidence>
<dbReference type="Pfam" id="PF05057">
    <property type="entry name" value="DUF676"/>
    <property type="match status" value="1"/>
</dbReference>
<dbReference type="InterPro" id="IPR007751">
    <property type="entry name" value="DUF676_lipase-like"/>
</dbReference>
<dbReference type="AlphaFoldDB" id="A0A1E3NGJ9"/>
<gene>
    <name evidence="5" type="ORF">PICMEDRAFT_17730</name>
</gene>